<sequence>MSSAEEAMPKRSSGHKALASKLLPFSAIIDSKHLPWHHISYGFEIIYRLFWCLNGDWWLEVDVKSPRHENIWMLYSLYRLFTSPLSCMALGDYKTVHVMKNFLCLSAYYLVIDIGGSPPKDSKWKDLPDHCKRTKTFSKPFQKLIPNLKSPNGTVSGDLEVSKVMQTRCRITGGDVVGSELAMLPLNVKSKEWQQRPLIGSQVHVSNQVDDLTTTPEDFMFHPELLACPVLRYDSSISRNLKVFRLFEMRLPPMLETLEIQGCPILESLPEGMMQNNTTLQSLSIMHCDSLRSLPGINSLKTLLIEWCKKLELSLAEDMTHNHCASLTTLYIGNSCDSLTSFPLAFFTKLETLDIWGCTNLESLYIPDGFHHVDLTSLQSLYIYYCANLKLIRFPKGVYPLIYLSFTSGIATKLVACRMEWGLQTLPFHRSLWIGGHKEERLESFPEEQFLPSTLTSLTIGAFPNLKSLDNKGLQYLISLETLYILNCEKLKSFPKHGLPSFLSRLNISKRPLLKKSIQALAFSAIIDSDIRILDATWMSKWRLGGLKGEANTGRITNVVGAERAMLQLIMKSKKWQQSPLLGYQVHISNQLGDLTSTLADFLFHPEGFSYYWYQNCVHVQFFGS</sequence>
<evidence type="ECO:0000313" key="2">
    <source>
        <dbReference type="EMBL" id="RVW21736.1"/>
    </source>
</evidence>
<comment type="caution">
    <text evidence="2">The sequence shown here is derived from an EMBL/GenBank/DDBJ whole genome shotgun (WGS) entry which is preliminary data.</text>
</comment>
<dbReference type="Proteomes" id="UP000288805">
    <property type="component" value="Unassembled WGS sequence"/>
</dbReference>
<accession>A0A438CEZ2</accession>
<reference evidence="2 3" key="1">
    <citation type="journal article" date="2018" name="PLoS Genet.">
        <title>Population sequencing reveals clonal diversity and ancestral inbreeding in the grapevine cultivar Chardonnay.</title>
        <authorList>
            <person name="Roach M.J."/>
            <person name="Johnson D.L."/>
            <person name="Bohlmann J."/>
            <person name="van Vuuren H.J."/>
            <person name="Jones S.J."/>
            <person name="Pretorius I.S."/>
            <person name="Schmidt S.A."/>
            <person name="Borneman A.R."/>
        </authorList>
    </citation>
    <scope>NUCLEOTIDE SEQUENCE [LARGE SCALE GENOMIC DNA]</scope>
    <source>
        <strain evidence="3">cv. Chardonnay</strain>
        <tissue evidence="2">Leaf</tissue>
    </source>
</reference>
<dbReference type="Gene3D" id="3.80.10.10">
    <property type="entry name" value="Ribonuclease Inhibitor"/>
    <property type="match status" value="3"/>
</dbReference>
<protein>
    <submittedName>
        <fullName evidence="2">Putative disease resistance protein</fullName>
    </submittedName>
</protein>
<gene>
    <name evidence="2" type="primary">VvCHDh000724_16</name>
    <name evidence="2" type="ORF">CK203_108215</name>
</gene>
<dbReference type="GO" id="GO:0006952">
    <property type="term" value="P:defense response"/>
    <property type="evidence" value="ECO:0007669"/>
    <property type="project" value="UniProtKB-KW"/>
</dbReference>
<proteinExistence type="predicted"/>
<dbReference type="PANTHER" id="PTHR36766:SF40">
    <property type="entry name" value="DISEASE RESISTANCE PROTEIN RGA3"/>
    <property type="match status" value="1"/>
</dbReference>
<keyword evidence="1" id="KW-0611">Plant defense</keyword>
<dbReference type="EMBL" id="QGNW01002272">
    <property type="protein sequence ID" value="RVW21736.1"/>
    <property type="molecule type" value="Genomic_DNA"/>
</dbReference>
<dbReference type="PANTHER" id="PTHR36766">
    <property type="entry name" value="PLANT BROAD-SPECTRUM MILDEW RESISTANCE PROTEIN RPW8"/>
    <property type="match status" value="1"/>
</dbReference>
<dbReference type="SUPFAM" id="SSF52058">
    <property type="entry name" value="L domain-like"/>
    <property type="match status" value="1"/>
</dbReference>
<name>A0A438CEZ2_VITVI</name>
<organism evidence="2 3">
    <name type="scientific">Vitis vinifera</name>
    <name type="common">Grape</name>
    <dbReference type="NCBI Taxonomy" id="29760"/>
    <lineage>
        <taxon>Eukaryota</taxon>
        <taxon>Viridiplantae</taxon>
        <taxon>Streptophyta</taxon>
        <taxon>Embryophyta</taxon>
        <taxon>Tracheophyta</taxon>
        <taxon>Spermatophyta</taxon>
        <taxon>Magnoliopsida</taxon>
        <taxon>eudicotyledons</taxon>
        <taxon>Gunneridae</taxon>
        <taxon>Pentapetalae</taxon>
        <taxon>rosids</taxon>
        <taxon>Vitales</taxon>
        <taxon>Vitaceae</taxon>
        <taxon>Viteae</taxon>
        <taxon>Vitis</taxon>
    </lineage>
</organism>
<dbReference type="InterPro" id="IPR032675">
    <property type="entry name" value="LRR_dom_sf"/>
</dbReference>
<evidence type="ECO:0000256" key="1">
    <source>
        <dbReference type="ARBA" id="ARBA00022821"/>
    </source>
</evidence>
<dbReference type="AlphaFoldDB" id="A0A438CEZ2"/>
<evidence type="ECO:0000313" key="3">
    <source>
        <dbReference type="Proteomes" id="UP000288805"/>
    </source>
</evidence>